<accession>A0ABD0LNF2</accession>
<keyword evidence="2" id="KW-1185">Reference proteome</keyword>
<evidence type="ECO:0000313" key="1">
    <source>
        <dbReference type="EMBL" id="KAK7500857.1"/>
    </source>
</evidence>
<name>A0ABD0LNF2_9CAEN</name>
<sequence length="137" mass="15823">MFSHLLQGQRVGGCFGVLTRFGESNIVQPPVVGAEGAEGWWVFWSFNGLWRERDMFSHLLQGQRVGGCFGVLTGFGERERHVQPPVVGAEGWWVFWSFNALWREKHVQPPVAGAEGWWVFWSFNGLWRERDMFSHLL</sequence>
<gene>
    <name evidence="1" type="ORF">BaRGS_00007737</name>
</gene>
<evidence type="ECO:0000313" key="2">
    <source>
        <dbReference type="Proteomes" id="UP001519460"/>
    </source>
</evidence>
<organism evidence="1 2">
    <name type="scientific">Batillaria attramentaria</name>
    <dbReference type="NCBI Taxonomy" id="370345"/>
    <lineage>
        <taxon>Eukaryota</taxon>
        <taxon>Metazoa</taxon>
        <taxon>Spiralia</taxon>
        <taxon>Lophotrochozoa</taxon>
        <taxon>Mollusca</taxon>
        <taxon>Gastropoda</taxon>
        <taxon>Caenogastropoda</taxon>
        <taxon>Sorbeoconcha</taxon>
        <taxon>Cerithioidea</taxon>
        <taxon>Batillariidae</taxon>
        <taxon>Batillaria</taxon>
    </lineage>
</organism>
<dbReference type="Proteomes" id="UP001519460">
    <property type="component" value="Unassembled WGS sequence"/>
</dbReference>
<dbReference type="AlphaFoldDB" id="A0ABD0LNF2"/>
<protein>
    <submittedName>
        <fullName evidence="1">Uncharacterized protein</fullName>
    </submittedName>
</protein>
<comment type="caution">
    <text evidence="1">The sequence shown here is derived from an EMBL/GenBank/DDBJ whole genome shotgun (WGS) entry which is preliminary data.</text>
</comment>
<reference evidence="1 2" key="1">
    <citation type="journal article" date="2023" name="Sci. Data">
        <title>Genome assembly of the Korean intertidal mud-creeper Batillaria attramentaria.</title>
        <authorList>
            <person name="Patra A.K."/>
            <person name="Ho P.T."/>
            <person name="Jun S."/>
            <person name="Lee S.J."/>
            <person name="Kim Y."/>
            <person name="Won Y.J."/>
        </authorList>
    </citation>
    <scope>NUCLEOTIDE SEQUENCE [LARGE SCALE GENOMIC DNA]</scope>
    <source>
        <strain evidence="1">Wonlab-2016</strain>
    </source>
</reference>
<proteinExistence type="predicted"/>
<dbReference type="EMBL" id="JACVVK020000034">
    <property type="protein sequence ID" value="KAK7500857.1"/>
    <property type="molecule type" value="Genomic_DNA"/>
</dbReference>